<accession>A0A0F9P6M5</accession>
<evidence type="ECO:0000313" key="2">
    <source>
        <dbReference type="EMBL" id="KKN27530.1"/>
    </source>
</evidence>
<organism evidence="2">
    <name type="scientific">marine sediment metagenome</name>
    <dbReference type="NCBI Taxonomy" id="412755"/>
    <lineage>
        <taxon>unclassified sequences</taxon>
        <taxon>metagenomes</taxon>
        <taxon>ecological metagenomes</taxon>
    </lineage>
</organism>
<gene>
    <name evidence="2" type="ORF">LCGC14_0863660</name>
</gene>
<reference evidence="2" key="1">
    <citation type="journal article" date="2015" name="Nature">
        <title>Complex archaea that bridge the gap between prokaryotes and eukaryotes.</title>
        <authorList>
            <person name="Spang A."/>
            <person name="Saw J.H."/>
            <person name="Jorgensen S.L."/>
            <person name="Zaremba-Niedzwiedzka K."/>
            <person name="Martijn J."/>
            <person name="Lind A.E."/>
            <person name="van Eijk R."/>
            <person name="Schleper C."/>
            <person name="Guy L."/>
            <person name="Ettema T.J."/>
        </authorList>
    </citation>
    <scope>NUCLEOTIDE SEQUENCE</scope>
</reference>
<sequence length="570" mass="64179">MPRIPKKEITVDPFPRQGAPTTGLRPVSPAITSAVPRAIGQAGKAIATIGEVIALRAEKQKIDDRNLYIQKAEIDWQTKAQPHIQGILQSQGENSLSAWDNYLKAKDEFPDYTDTSKAIESMGYIGEKISKVGLSKNDTERLKIRQQAYFNRIDTKLSGHVSQQRWNMTLEVGNQMMAQHTQGILQGTESLDTAIDGITEFYESTGKPPSVINPLVLKETQTLTRAFLDKAFSDKDIGVIQDALKGKYNDELLTPVLIELYRDKAKATMSAVKVETAFAKYLPQYLMTPEDAKATEAVIRKDKSLDVKEQNTLISWLESARDRDEERINEEQSVGELQETNAIQERLDNNDSMGALRLLNDSTFLAMDLTKVAKIRKSISDGVGFPKSDPTIRAEVRLGIQESPELWPDERIRALSNKGLHPDDVFSFIEDRRKRVSAGTDKKHTQLSRAYKTLDGLKKTFTFITPDDIDDITNAEDLTNAEIHDNLAETVKKRVETGEDAFEVLTEITKPYMENKAKGLLDKFWSFIKFTEPFTGLVPEDNKGAIEFLERNNLPVTESNIKIANERLKR</sequence>
<dbReference type="EMBL" id="LAZR01002629">
    <property type="protein sequence ID" value="KKN27530.1"/>
    <property type="molecule type" value="Genomic_DNA"/>
</dbReference>
<feature type="compositionally biased region" description="Basic and acidic residues" evidence="1">
    <location>
        <begin position="1"/>
        <end position="10"/>
    </location>
</feature>
<protein>
    <submittedName>
        <fullName evidence="2">Uncharacterized protein</fullName>
    </submittedName>
</protein>
<dbReference type="AlphaFoldDB" id="A0A0F9P6M5"/>
<comment type="caution">
    <text evidence="2">The sequence shown here is derived from an EMBL/GenBank/DDBJ whole genome shotgun (WGS) entry which is preliminary data.</text>
</comment>
<feature type="region of interest" description="Disordered" evidence="1">
    <location>
        <begin position="1"/>
        <end position="28"/>
    </location>
</feature>
<name>A0A0F9P6M5_9ZZZZ</name>
<evidence type="ECO:0000256" key="1">
    <source>
        <dbReference type="SAM" id="MobiDB-lite"/>
    </source>
</evidence>
<proteinExistence type="predicted"/>